<dbReference type="RefSeq" id="WP_111219074.1">
    <property type="nucleotide sequence ID" value="NZ_CP117256.1"/>
</dbReference>
<accession>A0AAF1KFF5</accession>
<feature type="transmembrane region" description="Helical" evidence="1">
    <location>
        <begin position="223"/>
        <end position="241"/>
    </location>
</feature>
<dbReference type="Proteomes" id="UP000249499">
    <property type="component" value="Plasmid pRt1078"/>
</dbReference>
<gene>
    <name evidence="2" type="ORF">PR017_20920</name>
</gene>
<keyword evidence="1" id="KW-0472">Membrane</keyword>
<keyword evidence="3" id="KW-1185">Reference proteome</keyword>
<sequence length="467" mass="49520">MSFEPIGIATILIGFYCLLRGSNTTIIAAAIASIFGASAAMFIGAANIQPGHVILVFLALGVITRRHEARALVQGLHSSEPGFWLAGLVIYGLFSAYFLPRLLEGATQIVPLGSTAYGETRSAVPLTTVSSNLTQSVYMVGNFICFTVTVAVASTYRGFNSLVVGLLACSVLIVVFAFLDIATFSTGTQAVLGFMRNARYTLHTDDQVAGVKRIVGSFTETSSFARTALGTFAFCTTLWLCGRRPFLTGITGLISLILVVMSTSSTGLAGAPVILVLLYVTALSLSGRQKTRSLTTAAIVFLPIIMLAVCLWVAIDPVLSKIIYNYADLVVLGKASTDSGIERNSWNALGIQNFSDSYYLGVGLGTARTSSLLIALLSNVGLPGFFFYCAFAYGALLKRRGLPGSFTADVRLSARNGCLGLMFGDLLVSSAIDQGLFFYLLAALATAEPERATRRAAVPYPLLGVKS</sequence>
<name>A0AAF1KFF5_9HYPH</name>
<keyword evidence="1" id="KW-0812">Transmembrane</keyword>
<geneLocation type="plasmid" evidence="2 3">
    <name>pRt1078</name>
</geneLocation>
<evidence type="ECO:0000256" key="1">
    <source>
        <dbReference type="SAM" id="Phobius"/>
    </source>
</evidence>
<feature type="transmembrane region" description="Helical" evidence="1">
    <location>
        <begin position="41"/>
        <end position="63"/>
    </location>
</feature>
<reference evidence="3" key="2">
    <citation type="journal article" date="2023" name="MicrobiologyOpen">
        <title>Genomics of the tumorigenes clade of the family Rhizobiaceae and description of Rhizobium rhododendri sp. nov.</title>
        <authorList>
            <person name="Kuzmanovic N."/>
            <person name="diCenzo G.C."/>
            <person name="Bunk B."/>
            <person name="Sproeer C."/>
            <person name="Fruehling A."/>
            <person name="Neumann-Schaal M."/>
            <person name="Overmann J."/>
            <person name="Smalla K."/>
        </authorList>
    </citation>
    <scope>NUCLEOTIDE SEQUENCE [LARGE SCALE GENOMIC DNA]</scope>
    <source>
        <strain evidence="3">1078</strain>
        <plasmid evidence="3">pRt1078</plasmid>
    </source>
</reference>
<keyword evidence="1" id="KW-1133">Transmembrane helix</keyword>
<feature type="transmembrane region" description="Helical" evidence="1">
    <location>
        <begin position="269"/>
        <end position="287"/>
    </location>
</feature>
<feature type="transmembrane region" description="Helical" evidence="1">
    <location>
        <begin position="246"/>
        <end position="263"/>
    </location>
</feature>
<feature type="transmembrane region" description="Helical" evidence="1">
    <location>
        <begin position="12"/>
        <end position="35"/>
    </location>
</feature>
<reference evidence="2 3" key="1">
    <citation type="journal article" date="2018" name="Sci. Rep.">
        <title>Rhizobium tumorigenes sp. nov., a novel plant tumorigenic bacterium isolated from cane gall tumors on thornless blackberry.</title>
        <authorList>
            <person name="Kuzmanovi N."/>
            <person name="Smalla K."/>
            <person name="Gronow S."/>
            <person name="PuBawska J."/>
        </authorList>
    </citation>
    <scope>NUCLEOTIDE SEQUENCE [LARGE SCALE GENOMIC DNA]</scope>
    <source>
        <strain evidence="2 3">1078</strain>
    </source>
</reference>
<dbReference type="EMBL" id="CP117256">
    <property type="protein sequence ID" value="WFR97652.1"/>
    <property type="molecule type" value="Genomic_DNA"/>
</dbReference>
<feature type="transmembrane region" description="Helical" evidence="1">
    <location>
        <begin position="163"/>
        <end position="185"/>
    </location>
</feature>
<evidence type="ECO:0000313" key="2">
    <source>
        <dbReference type="EMBL" id="WFR97652.1"/>
    </source>
</evidence>
<feature type="transmembrane region" description="Helical" evidence="1">
    <location>
        <begin position="294"/>
        <end position="315"/>
    </location>
</feature>
<evidence type="ECO:0000313" key="3">
    <source>
        <dbReference type="Proteomes" id="UP000249499"/>
    </source>
</evidence>
<organism evidence="2 3">
    <name type="scientific">Rhizobium tumorigenes</name>
    <dbReference type="NCBI Taxonomy" id="2041385"/>
    <lineage>
        <taxon>Bacteria</taxon>
        <taxon>Pseudomonadati</taxon>
        <taxon>Pseudomonadota</taxon>
        <taxon>Alphaproteobacteria</taxon>
        <taxon>Hyphomicrobiales</taxon>
        <taxon>Rhizobiaceae</taxon>
        <taxon>Rhizobium/Agrobacterium group</taxon>
        <taxon>Rhizobium</taxon>
    </lineage>
</organism>
<dbReference type="AlphaFoldDB" id="A0AAF1KFF5"/>
<dbReference type="KEGG" id="rtu:PR017_20920"/>
<feature type="transmembrane region" description="Helical" evidence="1">
    <location>
        <begin position="136"/>
        <end position="156"/>
    </location>
</feature>
<protein>
    <submittedName>
        <fullName evidence="2">Uncharacterized protein</fullName>
    </submittedName>
</protein>
<keyword evidence="2" id="KW-0614">Plasmid</keyword>
<feature type="transmembrane region" description="Helical" evidence="1">
    <location>
        <begin position="83"/>
        <end position="103"/>
    </location>
</feature>
<proteinExistence type="predicted"/>
<feature type="transmembrane region" description="Helical" evidence="1">
    <location>
        <begin position="372"/>
        <end position="397"/>
    </location>
</feature>